<dbReference type="InterPro" id="IPR036318">
    <property type="entry name" value="FAD-bd_PCMH-like_sf"/>
</dbReference>
<evidence type="ECO:0000259" key="7">
    <source>
        <dbReference type="PROSITE" id="PS51387"/>
    </source>
</evidence>
<evidence type="ECO:0000256" key="1">
    <source>
        <dbReference type="ARBA" id="ARBA00001974"/>
    </source>
</evidence>
<accession>A0ABU2NWC9</accession>
<keyword evidence="9" id="KW-1185">Reference proteome</keyword>
<dbReference type="InterPro" id="IPR016169">
    <property type="entry name" value="FAD-bd_PCMH_sub2"/>
</dbReference>
<comment type="similarity">
    <text evidence="2">Belongs to the oxygen-dependent FAD-linked oxidoreductase family.</text>
</comment>
<comment type="cofactor">
    <cofactor evidence="1">
        <name>FAD</name>
        <dbReference type="ChEBI" id="CHEBI:57692"/>
    </cofactor>
</comment>
<evidence type="ECO:0000313" key="9">
    <source>
        <dbReference type="Proteomes" id="UP001183414"/>
    </source>
</evidence>
<dbReference type="PANTHER" id="PTHR42973:SF39">
    <property type="entry name" value="FAD-BINDING PCMH-TYPE DOMAIN-CONTAINING PROTEIN"/>
    <property type="match status" value="1"/>
</dbReference>
<evidence type="ECO:0000256" key="5">
    <source>
        <dbReference type="ARBA" id="ARBA00023002"/>
    </source>
</evidence>
<dbReference type="InterPro" id="IPR016166">
    <property type="entry name" value="FAD-bd_PCMH"/>
</dbReference>
<dbReference type="InterPro" id="IPR006094">
    <property type="entry name" value="Oxid_FAD_bind_N"/>
</dbReference>
<dbReference type="EMBL" id="JAVREQ010000021">
    <property type="protein sequence ID" value="MDT0381297.1"/>
    <property type="molecule type" value="Genomic_DNA"/>
</dbReference>
<sequence length="431" mass="45132">MSHQDHDATEAHAPDDGRCSGYQLARPHRPARIVPATTAEQVRQAVVDAAARGVPYAVQATGHGRRAPLDGGVLISTTRMNGVRVDACTRTARVQAGATWARVIEAAAPHGLAPPNGSAPGVGVTGYLLGGGLGILAREQGWAADHVRALDVVTGDGAALRVTAHSEPELFWALRGGGSGLGVAVTGLEIGLASVARVWGGQLVFGADRLPDLLRAYPDWARSVPDALTSSLALLVYPDLPVVPAALRGRHVGQVRLAWTGAPEEGERLVAPLRAVGPRLADRLAGMPYAASHTVHSDPDRPHAYDGDNVLLDGLDADALAAVAEEAGPAAPMRCVVQLNPLGGALSRPPRVPNAVGFRGARHLLRLLSPLDGTDTRAVRALHRRLLGLVAPWALGRSPNFVFGDHPGDPARPEHEPDAAARLERLRRALP</sequence>
<comment type="caution">
    <text evidence="8">The sequence shown here is derived from an EMBL/GenBank/DDBJ whole genome shotgun (WGS) entry which is preliminary data.</text>
</comment>
<keyword evidence="4" id="KW-0274">FAD</keyword>
<evidence type="ECO:0000256" key="3">
    <source>
        <dbReference type="ARBA" id="ARBA00022630"/>
    </source>
</evidence>
<dbReference type="EC" id="1.-.-.-" evidence="8"/>
<gene>
    <name evidence="8" type="ORF">RM572_21300</name>
</gene>
<dbReference type="GO" id="GO:0016491">
    <property type="term" value="F:oxidoreductase activity"/>
    <property type="evidence" value="ECO:0007669"/>
    <property type="project" value="UniProtKB-KW"/>
</dbReference>
<protein>
    <submittedName>
        <fullName evidence="8">FAD-binding oxidoreductase</fullName>
        <ecNumber evidence="8">1.-.-.-</ecNumber>
    </submittedName>
</protein>
<evidence type="ECO:0000256" key="2">
    <source>
        <dbReference type="ARBA" id="ARBA00005466"/>
    </source>
</evidence>
<dbReference type="Gene3D" id="3.30.465.10">
    <property type="match status" value="1"/>
</dbReference>
<organism evidence="8 9">
    <name type="scientific">Streptomyces hazeniae</name>
    <dbReference type="NCBI Taxonomy" id="3075538"/>
    <lineage>
        <taxon>Bacteria</taxon>
        <taxon>Bacillati</taxon>
        <taxon>Actinomycetota</taxon>
        <taxon>Actinomycetes</taxon>
        <taxon>Kitasatosporales</taxon>
        <taxon>Streptomycetaceae</taxon>
        <taxon>Streptomyces</taxon>
    </lineage>
</organism>
<dbReference type="Pfam" id="PF01565">
    <property type="entry name" value="FAD_binding_4"/>
    <property type="match status" value="1"/>
</dbReference>
<dbReference type="PROSITE" id="PS51387">
    <property type="entry name" value="FAD_PCMH"/>
    <property type="match status" value="1"/>
</dbReference>
<keyword evidence="5 8" id="KW-0560">Oxidoreductase</keyword>
<dbReference type="SUPFAM" id="SSF56176">
    <property type="entry name" value="FAD-binding/transporter-associated domain-like"/>
    <property type="match status" value="1"/>
</dbReference>
<evidence type="ECO:0000256" key="4">
    <source>
        <dbReference type="ARBA" id="ARBA00022827"/>
    </source>
</evidence>
<evidence type="ECO:0000313" key="8">
    <source>
        <dbReference type="EMBL" id="MDT0381297.1"/>
    </source>
</evidence>
<reference evidence="9" key="1">
    <citation type="submission" date="2023-07" db="EMBL/GenBank/DDBJ databases">
        <title>30 novel species of actinomycetes from the DSMZ collection.</title>
        <authorList>
            <person name="Nouioui I."/>
        </authorList>
    </citation>
    <scope>NUCLEOTIDE SEQUENCE [LARGE SCALE GENOMIC DNA]</scope>
    <source>
        <strain evidence="9">DSM 42041</strain>
    </source>
</reference>
<name>A0ABU2NWC9_9ACTN</name>
<dbReference type="PANTHER" id="PTHR42973">
    <property type="entry name" value="BINDING OXIDOREDUCTASE, PUTATIVE (AFU_ORTHOLOGUE AFUA_1G17690)-RELATED"/>
    <property type="match status" value="1"/>
</dbReference>
<feature type="compositionally biased region" description="Basic and acidic residues" evidence="6">
    <location>
        <begin position="1"/>
        <end position="18"/>
    </location>
</feature>
<dbReference type="InterPro" id="IPR050416">
    <property type="entry name" value="FAD-linked_Oxidoreductase"/>
</dbReference>
<keyword evidence="3" id="KW-0285">Flavoprotein</keyword>
<feature type="domain" description="FAD-binding PCMH-type" evidence="7">
    <location>
        <begin position="26"/>
        <end position="195"/>
    </location>
</feature>
<dbReference type="Proteomes" id="UP001183414">
    <property type="component" value="Unassembled WGS sequence"/>
</dbReference>
<proteinExistence type="inferred from homology"/>
<evidence type="ECO:0000256" key="6">
    <source>
        <dbReference type="SAM" id="MobiDB-lite"/>
    </source>
</evidence>
<dbReference type="RefSeq" id="WP_311674984.1">
    <property type="nucleotide sequence ID" value="NZ_JAVREQ010000021.1"/>
</dbReference>
<dbReference type="Gene3D" id="3.40.462.20">
    <property type="match status" value="1"/>
</dbReference>
<feature type="region of interest" description="Disordered" evidence="6">
    <location>
        <begin position="1"/>
        <end position="23"/>
    </location>
</feature>